<reference evidence="2 3" key="1">
    <citation type="journal article" date="2015" name="Proc. Natl. Acad. Sci. U.S.A.">
        <title>The resurrection genome of Boea hygrometrica: A blueprint for survival of dehydration.</title>
        <authorList>
            <person name="Xiao L."/>
            <person name="Yang G."/>
            <person name="Zhang L."/>
            <person name="Yang X."/>
            <person name="Zhao S."/>
            <person name="Ji Z."/>
            <person name="Zhou Q."/>
            <person name="Hu M."/>
            <person name="Wang Y."/>
            <person name="Chen M."/>
            <person name="Xu Y."/>
            <person name="Jin H."/>
            <person name="Xiao X."/>
            <person name="Hu G."/>
            <person name="Bao F."/>
            <person name="Hu Y."/>
            <person name="Wan P."/>
            <person name="Li L."/>
            <person name="Deng X."/>
            <person name="Kuang T."/>
            <person name="Xiang C."/>
            <person name="Zhu J.K."/>
            <person name="Oliver M.J."/>
            <person name="He Y."/>
        </authorList>
    </citation>
    <scope>NUCLEOTIDE SEQUENCE [LARGE SCALE GENOMIC DNA]</scope>
    <source>
        <strain evidence="3">cv. XS01</strain>
    </source>
</reference>
<gene>
    <name evidence="2" type="ORF">F511_22136</name>
</gene>
<evidence type="ECO:0000313" key="3">
    <source>
        <dbReference type="Proteomes" id="UP000250235"/>
    </source>
</evidence>
<name>A0A2Z7AUI9_9LAMI</name>
<dbReference type="EMBL" id="KV011966">
    <property type="protein sequence ID" value="KZV25163.1"/>
    <property type="molecule type" value="Genomic_DNA"/>
</dbReference>
<dbReference type="Proteomes" id="UP000250235">
    <property type="component" value="Unassembled WGS sequence"/>
</dbReference>
<evidence type="ECO:0000313" key="2">
    <source>
        <dbReference type="EMBL" id="KZV25163.1"/>
    </source>
</evidence>
<proteinExistence type="predicted"/>
<sequence length="155" mass="17708">MQGIKATTESREPKDLNNSSTARSNQRKDRQLPLGILSTWELPTHHQYTLPDAHKQLHLLLPTHEMWELPTPLIAANNPSREMRYTGITRSSSSSEVYGNYPLVLKHRILVLSNQQNKHSLQNRAQQDNACMQMQQLISQQGTNDNSTKHTQQST</sequence>
<protein>
    <submittedName>
        <fullName evidence="2">Cc-nbs resistance protein</fullName>
    </submittedName>
</protein>
<feature type="region of interest" description="Disordered" evidence="1">
    <location>
        <begin position="1"/>
        <end position="30"/>
    </location>
</feature>
<dbReference type="AlphaFoldDB" id="A0A2Z7AUI9"/>
<accession>A0A2Z7AUI9</accession>
<evidence type="ECO:0000256" key="1">
    <source>
        <dbReference type="SAM" id="MobiDB-lite"/>
    </source>
</evidence>
<keyword evidence="3" id="KW-1185">Reference proteome</keyword>
<organism evidence="2 3">
    <name type="scientific">Dorcoceras hygrometricum</name>
    <dbReference type="NCBI Taxonomy" id="472368"/>
    <lineage>
        <taxon>Eukaryota</taxon>
        <taxon>Viridiplantae</taxon>
        <taxon>Streptophyta</taxon>
        <taxon>Embryophyta</taxon>
        <taxon>Tracheophyta</taxon>
        <taxon>Spermatophyta</taxon>
        <taxon>Magnoliopsida</taxon>
        <taxon>eudicotyledons</taxon>
        <taxon>Gunneridae</taxon>
        <taxon>Pentapetalae</taxon>
        <taxon>asterids</taxon>
        <taxon>lamiids</taxon>
        <taxon>Lamiales</taxon>
        <taxon>Gesneriaceae</taxon>
        <taxon>Didymocarpoideae</taxon>
        <taxon>Trichosporeae</taxon>
        <taxon>Loxocarpinae</taxon>
        <taxon>Dorcoceras</taxon>
    </lineage>
</organism>